<feature type="domain" description="AMP-dependent synthetase/ligase" evidence="4">
    <location>
        <begin position="31"/>
        <end position="369"/>
    </location>
</feature>
<accession>A0A9P7ZSV5</accession>
<evidence type="ECO:0000259" key="4">
    <source>
        <dbReference type="Pfam" id="PF00501"/>
    </source>
</evidence>
<evidence type="ECO:0000256" key="1">
    <source>
        <dbReference type="ARBA" id="ARBA00022450"/>
    </source>
</evidence>
<keyword evidence="3" id="KW-1133">Transmembrane helix</keyword>
<dbReference type="InterPro" id="IPR020845">
    <property type="entry name" value="AMP-binding_CS"/>
</dbReference>
<keyword evidence="2" id="KW-0597">Phosphoprotein</keyword>
<dbReference type="RefSeq" id="XP_046121136.1">
    <property type="nucleotide sequence ID" value="XM_046259887.1"/>
</dbReference>
<dbReference type="SUPFAM" id="SSF56801">
    <property type="entry name" value="Acetyl-CoA synthetase-like"/>
    <property type="match status" value="1"/>
</dbReference>
<dbReference type="PANTHER" id="PTHR33927:SF5">
    <property type="entry name" value="ENZYME, PUTATIVE (AFU_ORTHOLOGUE AFUA_8G01222)-RELATED"/>
    <property type="match status" value="1"/>
</dbReference>
<dbReference type="AlphaFoldDB" id="A0A9P7ZSV5"/>
<evidence type="ECO:0000313" key="6">
    <source>
        <dbReference type="Proteomes" id="UP000887229"/>
    </source>
</evidence>
<reference evidence="5" key="1">
    <citation type="journal article" date="2021" name="IMA Fungus">
        <title>Genomic characterization of three marine fungi, including Emericellopsis atlantica sp. nov. with signatures of a generalist lifestyle and marine biomass degradation.</title>
        <authorList>
            <person name="Hagestad O.C."/>
            <person name="Hou L."/>
            <person name="Andersen J.H."/>
            <person name="Hansen E.H."/>
            <person name="Altermark B."/>
            <person name="Li C."/>
            <person name="Kuhnert E."/>
            <person name="Cox R.J."/>
            <person name="Crous P.W."/>
            <person name="Spatafora J.W."/>
            <person name="Lail K."/>
            <person name="Amirebrahimi M."/>
            <person name="Lipzen A."/>
            <person name="Pangilinan J."/>
            <person name="Andreopoulos W."/>
            <person name="Hayes R.D."/>
            <person name="Ng V."/>
            <person name="Grigoriev I.V."/>
            <person name="Jackson S.A."/>
            <person name="Sutton T.D.S."/>
            <person name="Dobson A.D.W."/>
            <person name="Rama T."/>
        </authorList>
    </citation>
    <scope>NUCLEOTIDE SEQUENCE</scope>
    <source>
        <strain evidence="5">TS7</strain>
    </source>
</reference>
<keyword evidence="6" id="KW-1185">Reference proteome</keyword>
<evidence type="ECO:0000256" key="3">
    <source>
        <dbReference type="SAM" id="Phobius"/>
    </source>
</evidence>
<sequence length="1003" mass="109777">MPSKHELSLVRSYEQGEVTSCPFPTVTASFYHHALGFPDAIAVRDLSSQPPRELTYRQLRIHAQSLARKLRGLGVGRGQRVPLLVKRGQEMIVGIWAILSCGAQYVPLDGGVVPESTIRTVIEQSSCSVVLCISSTEQRLKDLHQDGPLTPVLIDEHCRSDSETYSNQEVLDLATADDGCYVIYTSGTTGKPKGVDVTHRNVANLVCQSPGNLDVRPGTCVGSILNISFDMAAWEIFTCLCNGGTLVVRGSQWEPALEQINVLICTPTILSKYHPTKFPKIRAVATAGEASSQNLADLWATHTTYWNCCGPTETTIVNTMSRHVVGQKLSIGKPTPNNKVYILDGDLERVALGASGAMWAGGHGVSRGYVGLEAKTKEAYLPDKFANDGSFMYKTGDLGSWMEGGAIDILGRADDQVKVKGFRVELDGISATLASFPGVTRATALLIDGQIHGFVSPDHLDTVSILDHTKKSQPYYAVPSKIILLSHLPSTANGKIDKKALMTMHVAEEPVQRPEVEPKPAVVSEKVVDLEAAVETRSISGTSVSATSLTTTTTSTTVDKKDLSADIPDKRRGRPWRGLRHRVFIIYRQLFSLMWLLNTGFLVALLVTDGGYSWLNLLVAGNLVVCILIRQELVINALYTIFCSVPKGCPLWIRSRCAEIYHLGGVHSGAGICATAWLLISTVRATWDRVADGTLNQLNPNALAVLVLSWILCILCVCMVGFACPGFRKRYHNQFERIHRFVGWTTLVIFWVRAVLSVDGERGRAQELGHALAKSPIFWILIVATLSVASSWFFLRKVRVETEVLSNHAVRLHFDYTTPVNGSFTRLSERPLLEWHSFATIPKPKASGKGYSLLVSNAGDWTCRCIENPPTQMWVRGLPTCGVMRIATLFNRVVIIATGSGIGPVLGHIGQPSCPTQLIWSTKDPESTFGENVSRTIRRNIPDAVIHDTKVNGRPDLVRMGFNMATNFGAEAVIIIANEKITKKVVYGLQTRGVPAYGAIWDS</sequence>
<keyword evidence="3" id="KW-0812">Transmembrane</keyword>
<dbReference type="Pfam" id="PF00501">
    <property type="entry name" value="AMP-binding"/>
    <property type="match status" value="1"/>
</dbReference>
<feature type="transmembrane region" description="Helical" evidence="3">
    <location>
        <begin position="703"/>
        <end position="726"/>
    </location>
</feature>
<evidence type="ECO:0000313" key="5">
    <source>
        <dbReference type="EMBL" id="KAG9257212.1"/>
    </source>
</evidence>
<dbReference type="EMBL" id="MU251246">
    <property type="protein sequence ID" value="KAG9257212.1"/>
    <property type="molecule type" value="Genomic_DNA"/>
</dbReference>
<dbReference type="InterPro" id="IPR045851">
    <property type="entry name" value="AMP-bd_C_sf"/>
</dbReference>
<keyword evidence="3" id="KW-0472">Membrane</keyword>
<dbReference type="OrthoDB" id="3142841at2759"/>
<evidence type="ECO:0000256" key="2">
    <source>
        <dbReference type="ARBA" id="ARBA00022553"/>
    </source>
</evidence>
<feature type="transmembrane region" description="Helical" evidence="3">
    <location>
        <begin position="614"/>
        <end position="639"/>
    </location>
</feature>
<dbReference type="InterPro" id="IPR042099">
    <property type="entry name" value="ANL_N_sf"/>
</dbReference>
<name>A0A9P7ZSV5_9HYPO</name>
<dbReference type="PANTHER" id="PTHR33927">
    <property type="entry name" value="TRANSMEMBRANE PROTEIN"/>
    <property type="match status" value="1"/>
</dbReference>
<comment type="caution">
    <text evidence="5">The sequence shown here is derived from an EMBL/GenBank/DDBJ whole genome shotgun (WGS) entry which is preliminary data.</text>
</comment>
<organism evidence="5 6">
    <name type="scientific">Emericellopsis atlantica</name>
    <dbReference type="NCBI Taxonomy" id="2614577"/>
    <lineage>
        <taxon>Eukaryota</taxon>
        <taxon>Fungi</taxon>
        <taxon>Dikarya</taxon>
        <taxon>Ascomycota</taxon>
        <taxon>Pezizomycotina</taxon>
        <taxon>Sordariomycetes</taxon>
        <taxon>Hypocreomycetidae</taxon>
        <taxon>Hypocreales</taxon>
        <taxon>Bionectriaceae</taxon>
        <taxon>Emericellopsis</taxon>
    </lineage>
</organism>
<feature type="transmembrane region" description="Helical" evidence="3">
    <location>
        <begin position="738"/>
        <end position="756"/>
    </location>
</feature>
<feature type="transmembrane region" description="Helical" evidence="3">
    <location>
        <begin position="660"/>
        <end position="683"/>
    </location>
</feature>
<feature type="transmembrane region" description="Helical" evidence="3">
    <location>
        <begin position="776"/>
        <end position="795"/>
    </location>
</feature>
<dbReference type="Gene3D" id="3.30.300.30">
    <property type="match status" value="1"/>
</dbReference>
<feature type="transmembrane region" description="Helical" evidence="3">
    <location>
        <begin position="590"/>
        <end position="608"/>
    </location>
</feature>
<dbReference type="NCBIfam" id="TIGR01733">
    <property type="entry name" value="AA-adenyl-dom"/>
    <property type="match status" value="1"/>
</dbReference>
<dbReference type="InterPro" id="IPR010071">
    <property type="entry name" value="AA_adenyl_dom"/>
</dbReference>
<gene>
    <name evidence="5" type="ORF">F5Z01DRAFT_457385</name>
</gene>
<protein>
    <submittedName>
        <fullName evidence="5">NRPS-like enzyme</fullName>
    </submittedName>
</protein>
<proteinExistence type="predicted"/>
<dbReference type="Gene3D" id="3.40.50.12780">
    <property type="entry name" value="N-terminal domain of ligase-like"/>
    <property type="match status" value="1"/>
</dbReference>
<dbReference type="PROSITE" id="PS00455">
    <property type="entry name" value="AMP_BINDING"/>
    <property type="match status" value="1"/>
</dbReference>
<dbReference type="InterPro" id="IPR052979">
    <property type="entry name" value="Adenylate-forming_domain"/>
</dbReference>
<dbReference type="Proteomes" id="UP000887229">
    <property type="component" value="Unassembled WGS sequence"/>
</dbReference>
<dbReference type="InterPro" id="IPR000873">
    <property type="entry name" value="AMP-dep_synth/lig_dom"/>
</dbReference>
<keyword evidence="1" id="KW-0596">Phosphopantetheine</keyword>
<dbReference type="GeneID" id="70290790"/>